<proteinExistence type="predicted"/>
<protein>
    <submittedName>
        <fullName evidence="3 4">Uncharacterized protein LOC116297872</fullName>
    </submittedName>
</protein>
<evidence type="ECO:0000313" key="4">
    <source>
        <dbReference type="RefSeq" id="XP_031562057.1"/>
    </source>
</evidence>
<dbReference type="AlphaFoldDB" id="A0A6P8IA51"/>
<evidence type="ECO:0000313" key="3">
    <source>
        <dbReference type="RefSeq" id="XP_031562048.1"/>
    </source>
</evidence>
<keyword evidence="1" id="KW-0175">Coiled coil</keyword>
<feature type="coiled-coil region" evidence="1">
    <location>
        <begin position="283"/>
        <end position="331"/>
    </location>
</feature>
<reference evidence="3 4" key="1">
    <citation type="submission" date="2025-04" db="UniProtKB">
        <authorList>
            <consortium name="RefSeq"/>
        </authorList>
    </citation>
    <scope>IDENTIFICATION</scope>
    <source>
        <tissue evidence="3 4">Tentacle</tissue>
    </source>
</reference>
<name>A0A6P8IA51_ACTTE</name>
<dbReference type="Gene3D" id="1.10.533.10">
    <property type="entry name" value="Death Domain, Fas"/>
    <property type="match status" value="1"/>
</dbReference>
<feature type="coiled-coil region" evidence="1">
    <location>
        <begin position="175"/>
        <end position="209"/>
    </location>
</feature>
<evidence type="ECO:0000256" key="1">
    <source>
        <dbReference type="SAM" id="Coils"/>
    </source>
</evidence>
<keyword evidence="2" id="KW-1185">Reference proteome</keyword>
<dbReference type="RefSeq" id="XP_031562048.1">
    <property type="nucleotide sequence ID" value="XM_031706188.1"/>
</dbReference>
<evidence type="ECO:0000313" key="2">
    <source>
        <dbReference type="Proteomes" id="UP000515163"/>
    </source>
</evidence>
<dbReference type="KEGG" id="aten:116297872"/>
<dbReference type="InterPro" id="IPR011029">
    <property type="entry name" value="DEATH-like_dom_sf"/>
</dbReference>
<sequence>MEPKNQDILSCYQKQLVDELEPNDLFRHLVTVASFHQDHDLQAILRVNELPREVKVESLLNTLRRHRDGLKNLVKSLLLTDKHDVLAREILGDENFDEYDISDLLEDMRERLSEVQVLKLELLKERKKHDSTKRELEEVKSNRNSVVFSDHDSSYCSGFDSPDTDTTTGYLLRELEEEKRRREEAEYVKRCHEQELSYLSTKNKELEESHSFLLRQFKSVEDIYQVRDEIWHERRPCKAASVANLCLHNKSLSKEEILTKWKSDDSGAKLREYSSCGFDNPGVLALAEKVSDLELQLIEEREKRLVSEIEISKLEADNTQLQFELEETRDKSRDSISFEHELVWGQDYYDDDMNMKSDEHYEYRYNTCTLGRGFSCPVLNQSDLNLRHPSKPRQKELCMRRPVSYHGCTDVSNNWQNRNEEHYEMDEYEHEMEKNPDLRDTDLKYILRRLKLKTWNLYHDIVMGSAELKILGNRAERLRSYPSYI</sequence>
<accession>A0A6P8IA51</accession>
<dbReference type="RefSeq" id="XP_031562057.1">
    <property type="nucleotide sequence ID" value="XM_031706197.1"/>
</dbReference>
<organism evidence="2 4">
    <name type="scientific">Actinia tenebrosa</name>
    <name type="common">Australian red waratah sea anemone</name>
    <dbReference type="NCBI Taxonomy" id="6105"/>
    <lineage>
        <taxon>Eukaryota</taxon>
        <taxon>Metazoa</taxon>
        <taxon>Cnidaria</taxon>
        <taxon>Anthozoa</taxon>
        <taxon>Hexacorallia</taxon>
        <taxon>Actiniaria</taxon>
        <taxon>Actiniidae</taxon>
        <taxon>Actinia</taxon>
    </lineage>
</organism>
<dbReference type="Proteomes" id="UP000515163">
    <property type="component" value="Unplaced"/>
</dbReference>
<gene>
    <name evidence="3 4" type="primary">LOC116297872</name>
</gene>
<dbReference type="GeneID" id="116297872"/>
<dbReference type="OrthoDB" id="5962108at2759"/>
<feature type="coiled-coil region" evidence="1">
    <location>
        <begin position="105"/>
        <end position="142"/>
    </location>
</feature>